<organism evidence="2 3">
    <name type="scientific">Exophiala dermatitidis</name>
    <name type="common">Black yeast-like fungus</name>
    <name type="synonym">Wangiella dermatitidis</name>
    <dbReference type="NCBI Taxonomy" id="5970"/>
    <lineage>
        <taxon>Eukaryota</taxon>
        <taxon>Fungi</taxon>
        <taxon>Dikarya</taxon>
        <taxon>Ascomycota</taxon>
        <taxon>Pezizomycotina</taxon>
        <taxon>Eurotiomycetes</taxon>
        <taxon>Chaetothyriomycetidae</taxon>
        <taxon>Chaetothyriales</taxon>
        <taxon>Herpotrichiellaceae</taxon>
        <taxon>Exophiala</taxon>
    </lineage>
</organism>
<comment type="caution">
    <text evidence="2">The sequence shown here is derived from an EMBL/GenBank/DDBJ whole genome shotgun (WGS) entry which is preliminary data.</text>
</comment>
<reference evidence="2" key="1">
    <citation type="submission" date="2023-01" db="EMBL/GenBank/DDBJ databases">
        <title>Exophiala dermititidis isolated from Cystic Fibrosis Patient.</title>
        <authorList>
            <person name="Kurbessoian T."/>
            <person name="Crocker A."/>
            <person name="Murante D."/>
            <person name="Hogan D.A."/>
            <person name="Stajich J.E."/>
        </authorList>
    </citation>
    <scope>NUCLEOTIDE SEQUENCE</scope>
    <source>
        <strain evidence="2">Ex8</strain>
    </source>
</reference>
<feature type="region of interest" description="Disordered" evidence="1">
    <location>
        <begin position="26"/>
        <end position="70"/>
    </location>
</feature>
<feature type="region of interest" description="Disordered" evidence="1">
    <location>
        <begin position="244"/>
        <end position="273"/>
    </location>
</feature>
<dbReference type="EMBL" id="JAJGCB010000009">
    <property type="protein sequence ID" value="KAJ8990887.1"/>
    <property type="molecule type" value="Genomic_DNA"/>
</dbReference>
<gene>
    <name evidence="2" type="ORF">HRR80_004950</name>
</gene>
<feature type="region of interest" description="Disordered" evidence="1">
    <location>
        <begin position="958"/>
        <end position="980"/>
    </location>
</feature>
<evidence type="ECO:0000313" key="2">
    <source>
        <dbReference type="EMBL" id="KAJ8990887.1"/>
    </source>
</evidence>
<feature type="compositionally biased region" description="Basic and acidic residues" evidence="1">
    <location>
        <begin position="789"/>
        <end position="809"/>
    </location>
</feature>
<dbReference type="AlphaFoldDB" id="A0AAN6IUA7"/>
<feature type="compositionally biased region" description="Polar residues" evidence="1">
    <location>
        <begin position="712"/>
        <end position="722"/>
    </location>
</feature>
<protein>
    <submittedName>
        <fullName evidence="2">Uncharacterized protein</fullName>
    </submittedName>
</protein>
<accession>A0AAN6IUA7</accession>
<feature type="compositionally biased region" description="Basic and acidic residues" evidence="1">
    <location>
        <begin position="476"/>
        <end position="492"/>
    </location>
</feature>
<evidence type="ECO:0000256" key="1">
    <source>
        <dbReference type="SAM" id="MobiDB-lite"/>
    </source>
</evidence>
<evidence type="ECO:0000313" key="3">
    <source>
        <dbReference type="Proteomes" id="UP001161757"/>
    </source>
</evidence>
<proteinExistence type="predicted"/>
<feature type="region of interest" description="Disordered" evidence="1">
    <location>
        <begin position="712"/>
        <end position="898"/>
    </location>
</feature>
<feature type="compositionally biased region" description="Low complexity" evidence="1">
    <location>
        <begin position="870"/>
        <end position="882"/>
    </location>
</feature>
<feature type="region of interest" description="Disordered" evidence="1">
    <location>
        <begin position="476"/>
        <end position="523"/>
    </location>
</feature>
<feature type="compositionally biased region" description="Polar residues" evidence="1">
    <location>
        <begin position="244"/>
        <end position="266"/>
    </location>
</feature>
<feature type="compositionally biased region" description="Polar residues" evidence="1">
    <location>
        <begin position="731"/>
        <end position="743"/>
    </location>
</feature>
<dbReference type="Proteomes" id="UP001161757">
    <property type="component" value="Unassembled WGS sequence"/>
</dbReference>
<feature type="compositionally biased region" description="Polar residues" evidence="1">
    <location>
        <begin position="493"/>
        <end position="508"/>
    </location>
</feature>
<feature type="region of interest" description="Disordered" evidence="1">
    <location>
        <begin position="914"/>
        <end position="933"/>
    </location>
</feature>
<sequence length="980" mass="107192">MRNPSSLFVWSWNSGAVNCSTMFISSDPATKAPNETDTDNEDSVQTRDPPADAYSGSGRFEDNRHSIPEQPYWHTMPSAWLEEDYDPISPGHMRRASVQIKQEEVEEDEARDTQRVLGHREEDLRAGQYLDRQPGPVGIFGTNYTHARNSPGQTSIRHSDYVPNDPPPMAPPSATCRIGNSDVDDLFEDGEPGRLASEEEATAREEPESLYTQSAFIPVTPHLPHERPQSGDQFQSLFRQSSLASGTNVGASPEIQQRTTVEQSPDYSEFGTELGYKAEDGGLDSISPSEPQMSWFRDGGFRSTLRQVQPELSREQHSYAQDKVRVLSSAADPPVSSTTEVQTDSQKCSCGCGFIKGHCFCNPLYCKCDGSARTMGPPAHAARAWHNRLSENNQRDTCGCGSGDQKCCCFPGLCSCAGCEEHDNTEKPGQERPKGTDPKKLFDFSGEYYASKDPGSDSEVLSVENGTLDVQETHVWHTTGDRSQRSEAEMPERNTSTQEETCETSNMLQPAEKEHERSNTESVARLTAPKAHPSGVEALRQGNISTPDCPCSNGAPCTCRPDSYGRGTEVSGGPAAASDRANTTARSPDADAAYLERATLLEKAILKGYEESPKNKLIRLLEKLDGASSLDGSTKALPTYARRLDNSGEQSTAARLSLLPPTQFHQASDYYAHLESVAAQGNLSLHLRRREIDNDLSSAVQPRSRTTVISIYPTSQNLVTRSDTPRPAPESGTSTPYPSQSVQDYVRQSVEPECLPATWENRSMTGYDDRSDTPSPRSMLSRQGLGLDLEMRDVSDSLEHVQSRQERDVSLPPSMLQHAPDTASRRSQSPGKPSIPPIPSGSGSPLKQPKRDDRRKSGVHGAKINKRSVTTTATSAKASPSKPKSRNVTRKVTTARQPTTSLVKLVDRAKQDKATAVVRDEEPGDSGLGKADAGVSKVTAAIEKIEQQVRNQQEVVKVQKDGTPVRRSRRANKGLRTSLG</sequence>
<name>A0AAN6IUA7_EXODE</name>
<feature type="region of interest" description="Disordered" evidence="1">
    <location>
        <begin position="565"/>
        <end position="587"/>
    </location>
</feature>